<keyword evidence="1" id="KW-0472">Membrane</keyword>
<feature type="transmembrane region" description="Helical" evidence="1">
    <location>
        <begin position="165"/>
        <end position="186"/>
    </location>
</feature>
<feature type="transmembrane region" description="Helical" evidence="1">
    <location>
        <begin position="401"/>
        <end position="419"/>
    </location>
</feature>
<accession>A0A017RSZ7</accession>
<feature type="transmembrane region" description="Helical" evidence="1">
    <location>
        <begin position="278"/>
        <end position="305"/>
    </location>
</feature>
<keyword evidence="3" id="KW-1185">Reference proteome</keyword>
<dbReference type="RefSeq" id="WP_152539118.1">
    <property type="nucleotide sequence ID" value="NZ_AZQP01000040.1"/>
</dbReference>
<evidence type="ECO:0000313" key="2">
    <source>
        <dbReference type="EMBL" id="EYE87736.1"/>
    </source>
</evidence>
<proteinExistence type="predicted"/>
<dbReference type="AlphaFoldDB" id="A0A017RSZ7"/>
<comment type="caution">
    <text evidence="2">The sequence shown here is derived from an EMBL/GenBank/DDBJ whole genome shotgun (WGS) entry which is preliminary data.</text>
</comment>
<dbReference type="InterPro" id="IPR011470">
    <property type="entry name" value="DUF1576"/>
</dbReference>
<dbReference type="Proteomes" id="UP000019681">
    <property type="component" value="Unassembled WGS sequence"/>
</dbReference>
<organism evidence="2 3">
    <name type="scientific">Fervidicella metallireducens AeB</name>
    <dbReference type="NCBI Taxonomy" id="1403537"/>
    <lineage>
        <taxon>Bacteria</taxon>
        <taxon>Bacillati</taxon>
        <taxon>Bacillota</taxon>
        <taxon>Clostridia</taxon>
        <taxon>Eubacteriales</taxon>
        <taxon>Clostridiaceae</taxon>
        <taxon>Fervidicella</taxon>
    </lineage>
</organism>
<evidence type="ECO:0000256" key="1">
    <source>
        <dbReference type="SAM" id="Phobius"/>
    </source>
</evidence>
<feature type="transmembrane region" description="Helical" evidence="1">
    <location>
        <begin position="237"/>
        <end position="257"/>
    </location>
</feature>
<feature type="transmembrane region" description="Helical" evidence="1">
    <location>
        <begin position="21"/>
        <end position="40"/>
    </location>
</feature>
<feature type="transmembrane region" description="Helical" evidence="1">
    <location>
        <begin position="103"/>
        <end position="128"/>
    </location>
</feature>
<evidence type="ECO:0000313" key="3">
    <source>
        <dbReference type="Proteomes" id="UP000019681"/>
    </source>
</evidence>
<gene>
    <name evidence="2" type="ORF">Q428_11620</name>
</gene>
<dbReference type="Pfam" id="PF07613">
    <property type="entry name" value="DUF1576"/>
    <property type="match status" value="2"/>
</dbReference>
<protein>
    <submittedName>
        <fullName evidence="2">Membrane protein</fullName>
    </submittedName>
</protein>
<sequence>MVVTITKNNKIYSNGSIKSSIKYYICTFYASLLVIFGFIMDTAKNIFFGLLNIVTQPDILITDYIEVGGLGGAFVNSGILTLITILIFRILKIDISGPGISTLWLTSGFSLFGKNIFNIWFIILGVYLYSKSQRESFNKYVYTAMLGTCLSPLVTQFTFNLGTVNIKSIILGAIVGVLTGFLLPPLSSYLLKIHRGYNLYNTGFAAGIIGMVFASIIKSYGFALETRLIWTKGNNSILFPFLLFMFLSMVVLGFCLNDFSFKGYTNLFRYSGKLSTDFVELVGFPVVLINMGINGILASLFVILVNGDLNGPTLGGIFTIVGFSAFGKHLKNMFPVILGVYIGSLTKIWYINDPSVILAALFCTTLAPIAGEYGFIAGTIAGFLHSSVVLNVTFLHQGFNLYNNGFSGGFVAIILIPIIESLRNTRLKKDVNSNKMED</sequence>
<name>A0A017RSZ7_9CLOT</name>
<keyword evidence="1" id="KW-0812">Transmembrane</keyword>
<feature type="transmembrane region" description="Helical" evidence="1">
    <location>
        <begin position="357"/>
        <end position="381"/>
    </location>
</feature>
<feature type="transmembrane region" description="Helical" evidence="1">
    <location>
        <begin position="140"/>
        <end position="159"/>
    </location>
</feature>
<reference evidence="2 3" key="1">
    <citation type="journal article" date="2014" name="Genome Announc.">
        <title>Draft Genome Sequence of Fervidicella metallireducens Strain AeBT, an Iron-Reducing Thermoanaerobe from the Great Artesian Basin.</title>
        <authorList>
            <person name="Patel B.K."/>
        </authorList>
    </citation>
    <scope>NUCLEOTIDE SEQUENCE [LARGE SCALE GENOMIC DNA]</scope>
    <source>
        <strain evidence="2 3">AeB</strain>
    </source>
</reference>
<feature type="transmembrane region" description="Helical" evidence="1">
    <location>
        <begin position="72"/>
        <end position="91"/>
    </location>
</feature>
<dbReference type="OrthoDB" id="9776502at2"/>
<feature type="transmembrane region" description="Helical" evidence="1">
    <location>
        <begin position="333"/>
        <end position="350"/>
    </location>
</feature>
<feature type="transmembrane region" description="Helical" evidence="1">
    <location>
        <begin position="198"/>
        <end position="217"/>
    </location>
</feature>
<keyword evidence="1" id="KW-1133">Transmembrane helix</keyword>
<dbReference type="EMBL" id="AZQP01000040">
    <property type="protein sequence ID" value="EYE87736.1"/>
    <property type="molecule type" value="Genomic_DNA"/>
</dbReference>